<gene>
    <name evidence="2" type="ORF">Phou_085520</name>
</gene>
<feature type="region of interest" description="Disordered" evidence="1">
    <location>
        <begin position="80"/>
        <end position="101"/>
    </location>
</feature>
<proteinExistence type="predicted"/>
<dbReference type="AlphaFoldDB" id="A0A6V8KGL7"/>
<name>A0A6V8KGL7_9ACTN</name>
<reference evidence="2 3" key="2">
    <citation type="submission" date="2020-03" db="EMBL/GenBank/DDBJ databases">
        <authorList>
            <person name="Ichikawa N."/>
            <person name="Kimura A."/>
            <person name="Kitahashi Y."/>
            <person name="Uohara A."/>
        </authorList>
    </citation>
    <scope>NUCLEOTIDE SEQUENCE [LARGE SCALE GENOMIC DNA]</scope>
    <source>
        <strain evidence="2 3">NBRC 108639</strain>
    </source>
</reference>
<keyword evidence="3" id="KW-1185">Reference proteome</keyword>
<accession>A0A6V8KGL7</accession>
<evidence type="ECO:0000313" key="2">
    <source>
        <dbReference type="EMBL" id="GFJ84372.1"/>
    </source>
</evidence>
<reference evidence="2 3" key="1">
    <citation type="submission" date="2020-03" db="EMBL/GenBank/DDBJ databases">
        <title>Whole genome shotgun sequence of Phytohabitans houttuyneae NBRC 108639.</title>
        <authorList>
            <person name="Komaki H."/>
            <person name="Tamura T."/>
        </authorList>
    </citation>
    <scope>NUCLEOTIDE SEQUENCE [LARGE SCALE GENOMIC DNA]</scope>
    <source>
        <strain evidence="2 3">NBRC 108639</strain>
    </source>
</reference>
<protein>
    <submittedName>
        <fullName evidence="2">Uncharacterized protein</fullName>
    </submittedName>
</protein>
<evidence type="ECO:0000256" key="1">
    <source>
        <dbReference type="SAM" id="MobiDB-lite"/>
    </source>
</evidence>
<comment type="caution">
    <text evidence="2">The sequence shown here is derived from an EMBL/GenBank/DDBJ whole genome shotgun (WGS) entry which is preliminary data.</text>
</comment>
<evidence type="ECO:0000313" key="3">
    <source>
        <dbReference type="Proteomes" id="UP000482800"/>
    </source>
</evidence>
<dbReference type="Proteomes" id="UP000482800">
    <property type="component" value="Unassembled WGS sequence"/>
</dbReference>
<dbReference type="EMBL" id="BLPF01000003">
    <property type="protein sequence ID" value="GFJ84372.1"/>
    <property type="molecule type" value="Genomic_DNA"/>
</dbReference>
<organism evidence="2 3">
    <name type="scientific">Phytohabitans houttuyneae</name>
    <dbReference type="NCBI Taxonomy" id="1076126"/>
    <lineage>
        <taxon>Bacteria</taxon>
        <taxon>Bacillati</taxon>
        <taxon>Actinomycetota</taxon>
        <taxon>Actinomycetes</taxon>
        <taxon>Micromonosporales</taxon>
        <taxon>Micromonosporaceae</taxon>
    </lineage>
</organism>
<sequence length="101" mass="11353">MDNTRVNAALRYLLRTGAGFGQHFPVPLRKVFRGPLLTLLQRGHGRRIPLKPEDRAALLPAFADDIALLQEVTGQRYDDWLDADRHAPGRPASEPDTARTR</sequence>